<dbReference type="Pfam" id="PF07722">
    <property type="entry name" value="Peptidase_C26"/>
    <property type="match status" value="1"/>
</dbReference>
<dbReference type="InterPro" id="IPR029062">
    <property type="entry name" value="Class_I_gatase-like"/>
</dbReference>
<dbReference type="PROSITE" id="PS51273">
    <property type="entry name" value="GATASE_TYPE_1"/>
    <property type="match status" value="1"/>
</dbReference>
<name>A0A9D7E0C6_9PROT</name>
<dbReference type="PANTHER" id="PTHR43235:SF1">
    <property type="entry name" value="GLUTAMINE AMIDOTRANSFERASE PB2B2.05-RELATED"/>
    <property type="match status" value="1"/>
</dbReference>
<evidence type="ECO:0000313" key="2">
    <source>
        <dbReference type="Proteomes" id="UP000807785"/>
    </source>
</evidence>
<proteinExistence type="predicted"/>
<dbReference type="Proteomes" id="UP000807785">
    <property type="component" value="Unassembled WGS sequence"/>
</dbReference>
<dbReference type="InterPro" id="IPR011697">
    <property type="entry name" value="Peptidase_C26"/>
</dbReference>
<dbReference type="InterPro" id="IPR044668">
    <property type="entry name" value="PuuD-like"/>
</dbReference>
<sequence length="259" mass="28663">MSRALRIGLSARMLHAPPKELGFPGKTLQYLEQSVAHWIMSHGALAYMMPSISGDLAVRRAAISVREYVAAMDGLVLQGGADISPPSYGEEPMRPEWSGDRVRDLYEIELLWEFMIQGKPVLGICRGMQLINVACSGTLFQDILEMNPGANAHRDDSLFDRFHHEIELEPGSRLAALYPGHHSGRVNSIHHQAIRKLGNDLKVEARSIGDGIVEAIRWQGSGYLFGCQWHPEFHGDTPDLLDGGPIMAEFLEAARASIK</sequence>
<reference evidence="1" key="1">
    <citation type="submission" date="2020-10" db="EMBL/GenBank/DDBJ databases">
        <title>Connecting structure to function with the recovery of over 1000 high-quality activated sludge metagenome-assembled genomes encoding full-length rRNA genes using long-read sequencing.</title>
        <authorList>
            <person name="Singleton C.M."/>
            <person name="Petriglieri F."/>
            <person name="Kristensen J.M."/>
            <person name="Kirkegaard R.H."/>
            <person name="Michaelsen T.Y."/>
            <person name="Andersen M.H."/>
            <person name="Karst S.M."/>
            <person name="Dueholm M.S."/>
            <person name="Nielsen P.H."/>
            <person name="Albertsen M."/>
        </authorList>
    </citation>
    <scope>NUCLEOTIDE SEQUENCE</scope>
    <source>
        <strain evidence="1">Bjer_18-Q3-R1-45_BAT3C.347</strain>
    </source>
</reference>
<dbReference type="GO" id="GO:0033969">
    <property type="term" value="F:gamma-glutamyl-gamma-aminobutyrate hydrolase activity"/>
    <property type="evidence" value="ECO:0007669"/>
    <property type="project" value="TreeGrafter"/>
</dbReference>
<evidence type="ECO:0000313" key="1">
    <source>
        <dbReference type="EMBL" id="MBK6974220.1"/>
    </source>
</evidence>
<dbReference type="GO" id="GO:0006598">
    <property type="term" value="P:polyamine catabolic process"/>
    <property type="evidence" value="ECO:0007669"/>
    <property type="project" value="TreeGrafter"/>
</dbReference>
<keyword evidence="1" id="KW-0315">Glutamine amidotransferase</keyword>
<organism evidence="1 2">
    <name type="scientific">Candidatus Methylophosphatis roskildensis</name>
    <dbReference type="NCBI Taxonomy" id="2899263"/>
    <lineage>
        <taxon>Bacteria</taxon>
        <taxon>Pseudomonadati</taxon>
        <taxon>Pseudomonadota</taxon>
        <taxon>Betaproteobacteria</taxon>
        <taxon>Nitrosomonadales</taxon>
        <taxon>Sterolibacteriaceae</taxon>
        <taxon>Candidatus Methylophosphatis</taxon>
    </lineage>
</organism>
<protein>
    <submittedName>
        <fullName evidence="1">Type 1 glutamine amidotransferase</fullName>
    </submittedName>
</protein>
<dbReference type="Gene3D" id="3.40.50.880">
    <property type="match status" value="1"/>
</dbReference>
<dbReference type="AlphaFoldDB" id="A0A9D7E0C6"/>
<dbReference type="CDD" id="cd01745">
    <property type="entry name" value="GATase1_2"/>
    <property type="match status" value="1"/>
</dbReference>
<accession>A0A9D7E0C6</accession>
<gene>
    <name evidence="1" type="ORF">IPH26_15180</name>
</gene>
<dbReference type="PANTHER" id="PTHR43235">
    <property type="entry name" value="GLUTAMINE AMIDOTRANSFERASE PB2B2.05-RELATED"/>
    <property type="match status" value="1"/>
</dbReference>
<comment type="caution">
    <text evidence="1">The sequence shown here is derived from an EMBL/GenBank/DDBJ whole genome shotgun (WGS) entry which is preliminary data.</text>
</comment>
<dbReference type="GO" id="GO:0005829">
    <property type="term" value="C:cytosol"/>
    <property type="evidence" value="ECO:0007669"/>
    <property type="project" value="TreeGrafter"/>
</dbReference>
<dbReference type="SUPFAM" id="SSF52317">
    <property type="entry name" value="Class I glutamine amidotransferase-like"/>
    <property type="match status" value="1"/>
</dbReference>
<dbReference type="EMBL" id="JADJEV010000004">
    <property type="protein sequence ID" value="MBK6974220.1"/>
    <property type="molecule type" value="Genomic_DNA"/>
</dbReference>